<sequence>MAFEAKLSLRQMQKMVMTPMLQQAINLLQLSRMEMLQAVRQEVEANPVLEEMIEETEELDDLSALKSVAEEPTAERNGEGQTEEIDWESYLQDGADYRPSIQYESVDRFERESLLTKPGTLQDHLLFQLHLTVIDQDLVRLGGLIIGELDDNGYLRSSIDGLASLAGVSLEAMESALRVIQGFDPAGVGARDLQECLLVQLRMRPEEHAVAEAIVSGHLHDVERHRFGKITAALGVSLREVQGAVALIASLEPKPGKNYSSEEPQYITADVYILKLDGQLVVTLNEDGLPRLRVSRYYREIMSKQAPTSREARGYVEEKMRSALWFIRSIEQRKRTLVKVAESLVKYQRDFFEHGISRLKPLTLREVADDISMHESTVSRVTTSKYVQTPQGLFGLKYFFHCGVPSTVGEAVSSRKVKDMVHRYLTKEDSRKPLSDQKIVEMLARVHGVEIARRTVAKYRGQLKIPSSNQRRYV</sequence>
<dbReference type="PANTHER" id="PTHR32248">
    <property type="entry name" value="RNA POLYMERASE SIGMA-54 FACTOR"/>
    <property type="match status" value="1"/>
</dbReference>
<dbReference type="Pfam" id="PF04963">
    <property type="entry name" value="Sigma54_CBD"/>
    <property type="match status" value="1"/>
</dbReference>
<dbReference type="Pfam" id="PF04552">
    <property type="entry name" value="Sigma54_DBD"/>
    <property type="match status" value="1"/>
</dbReference>
<proteinExistence type="inferred from homology"/>
<keyword evidence="7" id="KW-0238">DNA-binding</keyword>
<evidence type="ECO:0000256" key="9">
    <source>
        <dbReference type="SAM" id="MobiDB-lite"/>
    </source>
</evidence>
<dbReference type="Gene3D" id="1.10.10.60">
    <property type="entry name" value="Homeodomain-like"/>
    <property type="match status" value="1"/>
</dbReference>
<dbReference type="NCBIfam" id="TIGR02395">
    <property type="entry name" value="rpoN_sigma"/>
    <property type="match status" value="1"/>
</dbReference>
<keyword evidence="6" id="KW-0731">Sigma factor</keyword>
<dbReference type="EMBL" id="NVQC01000011">
    <property type="protein sequence ID" value="PTL36814.1"/>
    <property type="molecule type" value="Genomic_DNA"/>
</dbReference>
<dbReference type="OrthoDB" id="9814402at2"/>
<dbReference type="Pfam" id="PF00309">
    <property type="entry name" value="Sigma54_AID"/>
    <property type="match status" value="1"/>
</dbReference>
<dbReference type="GO" id="GO:0016779">
    <property type="term" value="F:nucleotidyltransferase activity"/>
    <property type="evidence" value="ECO:0007669"/>
    <property type="project" value="UniProtKB-KW"/>
</dbReference>
<dbReference type="InterPro" id="IPR000394">
    <property type="entry name" value="RNA_pol_sigma_54"/>
</dbReference>
<reference evidence="12 13" key="1">
    <citation type="submission" date="2017-09" db="EMBL/GenBank/DDBJ databases">
        <title>Bloom of a denitrifying methanotroph, Candidatus Methylomirabilis limnetica, in a deep stratified lake.</title>
        <authorList>
            <person name="Graf J.S."/>
            <person name="Marchant H.K."/>
            <person name="Tienken D."/>
            <person name="Hach P.F."/>
            <person name="Brand A."/>
            <person name="Schubert C.J."/>
            <person name="Kuypers M.M."/>
            <person name="Milucka J."/>
        </authorList>
    </citation>
    <scope>NUCLEOTIDE SEQUENCE [LARGE SCALE GENOMIC DNA]</scope>
    <source>
        <strain evidence="12 13">Zug</strain>
    </source>
</reference>
<keyword evidence="8" id="KW-0804">Transcription</keyword>
<dbReference type="GO" id="GO:0016987">
    <property type="term" value="F:sigma factor activity"/>
    <property type="evidence" value="ECO:0007669"/>
    <property type="project" value="UniProtKB-KW"/>
</dbReference>
<protein>
    <submittedName>
        <fullName evidence="12">RNA polymerase sigma-54 factor</fullName>
    </submittedName>
</protein>
<feature type="domain" description="RNA polymerase sigma factor 54 DNA-binding" evidence="10">
    <location>
        <begin position="315"/>
        <end position="472"/>
    </location>
</feature>
<dbReference type="InterPro" id="IPR007634">
    <property type="entry name" value="RNA_pol_sigma_54_DNA-bd"/>
</dbReference>
<evidence type="ECO:0000259" key="11">
    <source>
        <dbReference type="Pfam" id="PF04963"/>
    </source>
</evidence>
<evidence type="ECO:0000313" key="12">
    <source>
        <dbReference type="EMBL" id="PTL36814.1"/>
    </source>
</evidence>
<evidence type="ECO:0000256" key="7">
    <source>
        <dbReference type="ARBA" id="ARBA00023125"/>
    </source>
</evidence>
<dbReference type="PANTHER" id="PTHR32248:SF4">
    <property type="entry name" value="RNA POLYMERASE SIGMA-54 FACTOR"/>
    <property type="match status" value="1"/>
</dbReference>
<evidence type="ECO:0000256" key="5">
    <source>
        <dbReference type="ARBA" id="ARBA00023015"/>
    </source>
</evidence>
<dbReference type="PIRSF" id="PIRSF000774">
    <property type="entry name" value="RpoN"/>
    <property type="match status" value="1"/>
</dbReference>
<evidence type="ECO:0000259" key="10">
    <source>
        <dbReference type="Pfam" id="PF04552"/>
    </source>
</evidence>
<evidence type="ECO:0000256" key="6">
    <source>
        <dbReference type="ARBA" id="ARBA00023082"/>
    </source>
</evidence>
<dbReference type="GO" id="GO:0001216">
    <property type="term" value="F:DNA-binding transcription activator activity"/>
    <property type="evidence" value="ECO:0007669"/>
    <property type="project" value="InterPro"/>
</dbReference>
<keyword evidence="4" id="KW-0548">Nucleotidyltransferase</keyword>
<dbReference type="PROSITE" id="PS00717">
    <property type="entry name" value="SIGMA54_1"/>
    <property type="match status" value="1"/>
</dbReference>
<comment type="caution">
    <text evidence="12">The sequence shown here is derived from an EMBL/GenBank/DDBJ whole genome shotgun (WGS) entry which is preliminary data.</text>
</comment>
<keyword evidence="3" id="KW-0808">Transferase</keyword>
<dbReference type="PRINTS" id="PR00045">
    <property type="entry name" value="SIGMA54FCT"/>
</dbReference>
<evidence type="ECO:0000256" key="1">
    <source>
        <dbReference type="ARBA" id="ARBA00008798"/>
    </source>
</evidence>
<keyword evidence="2" id="KW-0240">DNA-directed RNA polymerase</keyword>
<dbReference type="GO" id="GO:0000428">
    <property type="term" value="C:DNA-directed RNA polymerase complex"/>
    <property type="evidence" value="ECO:0007669"/>
    <property type="project" value="UniProtKB-KW"/>
</dbReference>
<dbReference type="InterPro" id="IPR007046">
    <property type="entry name" value="RNA_pol_sigma_54_core-bd"/>
</dbReference>
<gene>
    <name evidence="12" type="primary">rpoN</name>
    <name evidence="12" type="ORF">CLG94_02230</name>
</gene>
<dbReference type="PROSITE" id="PS00718">
    <property type="entry name" value="SIGMA54_2"/>
    <property type="match status" value="1"/>
</dbReference>
<evidence type="ECO:0000313" key="13">
    <source>
        <dbReference type="Proteomes" id="UP000241436"/>
    </source>
</evidence>
<evidence type="ECO:0000256" key="8">
    <source>
        <dbReference type="ARBA" id="ARBA00023163"/>
    </source>
</evidence>
<feature type="region of interest" description="Disordered" evidence="9">
    <location>
        <begin position="63"/>
        <end position="83"/>
    </location>
</feature>
<name>A0A2T4U0C2_9BACT</name>
<dbReference type="InterPro" id="IPR038709">
    <property type="entry name" value="RpoN_core-bd_sf"/>
</dbReference>
<dbReference type="AlphaFoldDB" id="A0A2T4U0C2"/>
<evidence type="ECO:0000256" key="2">
    <source>
        <dbReference type="ARBA" id="ARBA00022478"/>
    </source>
</evidence>
<dbReference type="Proteomes" id="UP000241436">
    <property type="component" value="Unassembled WGS sequence"/>
</dbReference>
<reference evidence="13" key="2">
    <citation type="journal article" date="2018" name="Environ. Microbiol.">
        <title>Bloom of a denitrifying methanotroph, 'Candidatus Methylomirabilis limnetica', in a deep stratified lake.</title>
        <authorList>
            <person name="Graf J.S."/>
            <person name="Mayr M.J."/>
            <person name="Marchant H.K."/>
            <person name="Tienken D."/>
            <person name="Hach P.F."/>
            <person name="Brand A."/>
            <person name="Schubert C.J."/>
            <person name="Kuypers M.M."/>
            <person name="Milucka J."/>
        </authorList>
    </citation>
    <scope>NUCLEOTIDE SEQUENCE [LARGE SCALE GENOMIC DNA]</scope>
    <source>
        <strain evidence="13">Zug</strain>
    </source>
</reference>
<organism evidence="12 13">
    <name type="scientific">Candidatus Methylomirabilis limnetica</name>
    <dbReference type="NCBI Taxonomy" id="2033718"/>
    <lineage>
        <taxon>Bacteria</taxon>
        <taxon>Candidatus Methylomirabilota</taxon>
        <taxon>Candidatus Methylomirabilia</taxon>
        <taxon>Candidatus Methylomirabilales</taxon>
        <taxon>Candidatus Methylomirabilaceae</taxon>
        <taxon>Candidatus Methylomirabilis</taxon>
    </lineage>
</organism>
<dbReference type="RefSeq" id="WP_107561276.1">
    <property type="nucleotide sequence ID" value="NZ_NVQC01000011.1"/>
</dbReference>
<accession>A0A2T4U0C2</accession>
<dbReference type="NCBIfam" id="NF009118">
    <property type="entry name" value="PRK12469.1"/>
    <property type="match status" value="1"/>
</dbReference>
<dbReference type="Gene3D" id="1.10.10.1330">
    <property type="entry name" value="RNA polymerase sigma-54 factor, core-binding domain"/>
    <property type="match status" value="1"/>
</dbReference>
<feature type="domain" description="RNA polymerase sigma factor 54 core-binding" evidence="11">
    <location>
        <begin position="112"/>
        <end position="298"/>
    </location>
</feature>
<keyword evidence="5" id="KW-0805">Transcription regulation</keyword>
<dbReference type="PROSITE" id="PS50044">
    <property type="entry name" value="SIGMA54_3"/>
    <property type="match status" value="1"/>
</dbReference>
<keyword evidence="13" id="KW-1185">Reference proteome</keyword>
<dbReference type="GO" id="GO:0006352">
    <property type="term" value="P:DNA-templated transcription initiation"/>
    <property type="evidence" value="ECO:0007669"/>
    <property type="project" value="InterPro"/>
</dbReference>
<evidence type="ECO:0000256" key="4">
    <source>
        <dbReference type="ARBA" id="ARBA00022695"/>
    </source>
</evidence>
<dbReference type="GO" id="GO:0003677">
    <property type="term" value="F:DNA binding"/>
    <property type="evidence" value="ECO:0007669"/>
    <property type="project" value="UniProtKB-KW"/>
</dbReference>
<comment type="similarity">
    <text evidence="1">Belongs to the sigma-54 factor family.</text>
</comment>
<evidence type="ECO:0000256" key="3">
    <source>
        <dbReference type="ARBA" id="ARBA00022679"/>
    </source>
</evidence>